<dbReference type="RefSeq" id="WP_100306198.1">
    <property type="nucleotide sequence ID" value="NZ_PGET01000001.1"/>
</dbReference>
<protein>
    <submittedName>
        <fullName evidence="5">Putative cell wall binding repeat protein</fullName>
    </submittedName>
</protein>
<feature type="region of interest" description="Disordered" evidence="3">
    <location>
        <begin position="130"/>
        <end position="171"/>
    </location>
</feature>
<dbReference type="AlphaFoldDB" id="A0A2M8Z8U9"/>
<feature type="compositionally biased region" description="Low complexity" evidence="3">
    <location>
        <begin position="153"/>
        <end position="162"/>
    </location>
</feature>
<organism evidence="5 6">
    <name type="scientific">[Clostridium] celerecrescens 18A</name>
    <dbReference type="NCBI Taxonomy" id="1286362"/>
    <lineage>
        <taxon>Bacteria</taxon>
        <taxon>Bacillati</taxon>
        <taxon>Bacillota</taxon>
        <taxon>Clostridia</taxon>
        <taxon>Lachnospirales</taxon>
        <taxon>Lachnospiraceae</taxon>
        <taxon>Lacrimispora</taxon>
    </lineage>
</organism>
<dbReference type="Gene3D" id="2.10.270.10">
    <property type="entry name" value="Cholin Binding"/>
    <property type="match status" value="1"/>
</dbReference>
<dbReference type="Pfam" id="PF01473">
    <property type="entry name" value="Choline_bind_1"/>
    <property type="match status" value="1"/>
</dbReference>
<dbReference type="OrthoDB" id="2032428at2"/>
<feature type="repeat" description="Cell wall-binding" evidence="2">
    <location>
        <begin position="65"/>
        <end position="85"/>
    </location>
</feature>
<dbReference type="InterPro" id="IPR018337">
    <property type="entry name" value="Cell_wall/Cho-bd_repeat"/>
</dbReference>
<keyword evidence="1" id="KW-0677">Repeat</keyword>
<sequence length="287" mass="30936">MKMKKLMVAALAAAITVGSALPASAAWVQSGSEWRYQNQDGSWQANKWFQEDGKWYHFDANGNAQKGWLKDTDGKWYFFAYNGIMQTGLIKVDDKVYYMNADGSLFSGDMKIGTVEYNFTEYGTTNGKPSVGSSQTFGGNGNQAKFGGGGGHSSSRTSNTTTPPKDAQTAAKDAVANAFENAAKSGVDVKGTTITFTLADLDPELNADSLISDVQGALNDILNGEDVTKVKVGTREFTKDNAGEFESYAQNYAGETVEDALAILKNMGIRVYAANDNDGMKYTLDIK</sequence>
<feature type="repeat" description="Cell wall-binding" evidence="2">
    <location>
        <begin position="45"/>
        <end position="64"/>
    </location>
</feature>
<keyword evidence="4" id="KW-0732">Signal</keyword>
<dbReference type="EMBL" id="PGET01000001">
    <property type="protein sequence ID" value="PJJ29878.1"/>
    <property type="molecule type" value="Genomic_DNA"/>
</dbReference>
<feature type="compositionally biased region" description="Gly residues" evidence="3">
    <location>
        <begin position="138"/>
        <end position="152"/>
    </location>
</feature>
<gene>
    <name evidence="5" type="ORF">H171_3439</name>
</gene>
<evidence type="ECO:0000256" key="1">
    <source>
        <dbReference type="ARBA" id="ARBA00022737"/>
    </source>
</evidence>
<reference evidence="5 6" key="1">
    <citation type="submission" date="2017-11" db="EMBL/GenBank/DDBJ databases">
        <title>Understudied soil microbes with underappreciated capabilities: Untangling the Clostridium saccharolyticum group.</title>
        <authorList>
            <person name="Leschine S."/>
        </authorList>
    </citation>
    <scope>NUCLEOTIDE SEQUENCE [LARGE SCALE GENOMIC DNA]</scope>
    <source>
        <strain evidence="5 6">18A</strain>
    </source>
</reference>
<evidence type="ECO:0000256" key="4">
    <source>
        <dbReference type="SAM" id="SignalP"/>
    </source>
</evidence>
<evidence type="ECO:0000256" key="2">
    <source>
        <dbReference type="PROSITE-ProRule" id="PRU00591"/>
    </source>
</evidence>
<proteinExistence type="predicted"/>
<evidence type="ECO:0000313" key="6">
    <source>
        <dbReference type="Proteomes" id="UP000231092"/>
    </source>
</evidence>
<feature type="chain" id="PRO_5014799378" evidence="4">
    <location>
        <begin position="26"/>
        <end position="287"/>
    </location>
</feature>
<accession>A0A2M8Z8U9</accession>
<name>A0A2M8Z8U9_9FIRM</name>
<dbReference type="Proteomes" id="UP000231092">
    <property type="component" value="Unassembled WGS sequence"/>
</dbReference>
<dbReference type="SUPFAM" id="SSF69360">
    <property type="entry name" value="Cell wall binding repeat"/>
    <property type="match status" value="1"/>
</dbReference>
<feature type="signal peptide" evidence="4">
    <location>
        <begin position="1"/>
        <end position="25"/>
    </location>
</feature>
<dbReference type="PROSITE" id="PS51170">
    <property type="entry name" value="CW"/>
    <property type="match status" value="2"/>
</dbReference>
<evidence type="ECO:0000256" key="3">
    <source>
        <dbReference type="SAM" id="MobiDB-lite"/>
    </source>
</evidence>
<dbReference type="Pfam" id="PF19127">
    <property type="entry name" value="Choline_bind_3"/>
    <property type="match status" value="1"/>
</dbReference>
<comment type="caution">
    <text evidence="5">The sequence shown here is derived from an EMBL/GenBank/DDBJ whole genome shotgun (WGS) entry which is preliminary data.</text>
</comment>
<evidence type="ECO:0000313" key="5">
    <source>
        <dbReference type="EMBL" id="PJJ29878.1"/>
    </source>
</evidence>